<dbReference type="Proteomes" id="UP000078116">
    <property type="component" value="Unassembled WGS sequence"/>
</dbReference>
<protein>
    <submittedName>
        <fullName evidence="3">Uncharacterized protein</fullName>
    </submittedName>
</protein>
<reference evidence="4 5" key="1">
    <citation type="submission" date="2016-04" db="EMBL/GenBank/DDBJ databases">
        <title>Reclassification of Paraburkholderia panaciterrae (Farh et al. 2015) Dobritsa &amp; Samadpour 2016 as a later homotypic synonym of Paraburkholderia ginsengiterrae (Farh et al. 2015) Dobritsa &amp; Samadpour 2016.</title>
        <authorList>
            <person name="Dobritsa A.P."/>
            <person name="Kutumbaka K."/>
            <person name="Samadpour M."/>
        </authorList>
    </citation>
    <scope>NUCLEOTIDE SEQUENCE [LARGE SCALE GENOMIC DNA]</scope>
    <source>
        <strain evidence="3 5">DCY85</strain>
        <strain evidence="2 4">DCY85-1</strain>
    </source>
</reference>
<dbReference type="EMBL" id="LXKA01000371">
    <property type="protein sequence ID" value="OAJ52665.1"/>
    <property type="molecule type" value="Genomic_DNA"/>
</dbReference>
<evidence type="ECO:0000313" key="5">
    <source>
        <dbReference type="Proteomes" id="UP000078116"/>
    </source>
</evidence>
<name>A0A1A9MZ57_9BURK</name>
<sequence>MGLYLESSTTIRGRSRTTAQGESVNTDKVTFLRCINLESLCSPSAQKEILGAAISLRLTLTRQRGISQKYGADMF</sequence>
<comment type="caution">
    <text evidence="3">The sequence shown here is derived from an EMBL/GenBank/DDBJ whole genome shotgun (WGS) entry which is preliminary data.</text>
</comment>
<dbReference type="AlphaFoldDB" id="A0A1A9MZ57"/>
<evidence type="ECO:0000313" key="3">
    <source>
        <dbReference type="EMBL" id="OAJ52665.1"/>
    </source>
</evidence>
<evidence type="ECO:0000313" key="4">
    <source>
        <dbReference type="Proteomes" id="UP000077961"/>
    </source>
</evidence>
<evidence type="ECO:0000313" key="2">
    <source>
        <dbReference type="EMBL" id="OAJ52461.1"/>
    </source>
</evidence>
<gene>
    <name evidence="2" type="ORF">A6V36_13685</name>
    <name evidence="3" type="ORF">A6V37_09520</name>
</gene>
<organism evidence="3 5">
    <name type="scientific">Paraburkholderia ginsengiterrae</name>
    <dbReference type="NCBI Taxonomy" id="1462993"/>
    <lineage>
        <taxon>Bacteria</taxon>
        <taxon>Pseudomonadati</taxon>
        <taxon>Pseudomonadota</taxon>
        <taxon>Betaproteobacteria</taxon>
        <taxon>Burkholderiales</taxon>
        <taxon>Burkholderiaceae</taxon>
        <taxon>Paraburkholderia</taxon>
    </lineage>
</organism>
<proteinExistence type="predicted"/>
<dbReference type="EMBL" id="LXJZ01000231">
    <property type="protein sequence ID" value="OAJ52461.1"/>
    <property type="molecule type" value="Genomic_DNA"/>
</dbReference>
<feature type="region of interest" description="Disordered" evidence="1">
    <location>
        <begin position="1"/>
        <end position="22"/>
    </location>
</feature>
<evidence type="ECO:0000256" key="1">
    <source>
        <dbReference type="SAM" id="MobiDB-lite"/>
    </source>
</evidence>
<dbReference type="Proteomes" id="UP000077961">
    <property type="component" value="Unassembled WGS sequence"/>
</dbReference>
<accession>A0A1A9MZ57</accession>
<keyword evidence="4" id="KW-1185">Reference proteome</keyword>
<feature type="compositionally biased region" description="Low complexity" evidence="1">
    <location>
        <begin position="7"/>
        <end position="18"/>
    </location>
</feature>